<keyword evidence="1" id="KW-1133">Transmembrane helix</keyword>
<accession>A0AB33IUH8</accession>
<evidence type="ECO:0000313" key="2">
    <source>
        <dbReference type="EMBL" id="BFO71663.1"/>
    </source>
</evidence>
<dbReference type="EMBL" id="AP035785">
    <property type="protein sequence ID" value="BFO71663.1"/>
    <property type="molecule type" value="Genomic_DNA"/>
</dbReference>
<keyword evidence="1" id="KW-0472">Membrane</keyword>
<sequence>MENNLLVMITVLGTSVVLPIAILFMQYKQKLDYERNRKDIILAALEKNADVDIEDLIKKMSPAKTLIKEKLLRKLQGGIIMTLLGIGLLISALVMGAEGGFRTDFLEVIRVSGTAFLAIGISLLFTYRFGKKMLTKEIEAEERNMQHI</sequence>
<organism evidence="2">
    <name type="scientific">Prevotella sp. GTC17253</name>
    <dbReference type="NCBI Taxonomy" id="3236793"/>
    <lineage>
        <taxon>Bacteria</taxon>
        <taxon>Pseudomonadati</taxon>
        <taxon>Bacteroidota</taxon>
        <taxon>Bacteroidia</taxon>
        <taxon>Bacteroidales</taxon>
        <taxon>Prevotellaceae</taxon>
        <taxon>Prevotella</taxon>
    </lineage>
</organism>
<keyword evidence="1" id="KW-0812">Transmembrane</keyword>
<protein>
    <recommendedName>
        <fullName evidence="3">DUF2721 domain-containing protein</fullName>
    </recommendedName>
</protein>
<feature type="transmembrane region" description="Helical" evidence="1">
    <location>
        <begin position="108"/>
        <end position="127"/>
    </location>
</feature>
<reference evidence="2" key="1">
    <citation type="submission" date="2024-07" db="EMBL/GenBank/DDBJ databases">
        <title>Complete genome sequence of Prevotella sp. YM-2024 GTC17253.</title>
        <authorList>
            <person name="Hayashi M."/>
            <person name="Muto Y."/>
            <person name="Tanaka K."/>
            <person name="Niwa H."/>
        </authorList>
    </citation>
    <scope>NUCLEOTIDE SEQUENCE</scope>
    <source>
        <strain evidence="2">GTC17253</strain>
    </source>
</reference>
<feature type="transmembrane region" description="Helical" evidence="1">
    <location>
        <begin position="6"/>
        <end position="27"/>
    </location>
</feature>
<evidence type="ECO:0000256" key="1">
    <source>
        <dbReference type="SAM" id="Phobius"/>
    </source>
</evidence>
<name>A0AB33IUH8_9BACT</name>
<feature type="transmembrane region" description="Helical" evidence="1">
    <location>
        <begin position="78"/>
        <end position="96"/>
    </location>
</feature>
<dbReference type="AlphaFoldDB" id="A0AB33IUH8"/>
<proteinExistence type="predicted"/>
<gene>
    <name evidence="2" type="ORF">GTC17253_16290</name>
</gene>
<evidence type="ECO:0008006" key="3">
    <source>
        <dbReference type="Google" id="ProtNLM"/>
    </source>
</evidence>